<accession>A0A6J5LGG1</accession>
<sequence length="267" mass="28527">MSTTIAALNSSSIRYAEFVELIVTTFAGNFIVGDTYTITVVGTTNFTAIGASSNTVGVTFVATGVGTGTGKAQQIFTFCNAASQVTINGILFAGMGQYLGISEIQQDMKSSSVDLKLSISGMDPNVVSVFLGANIKGSSLKVWRGFLDTDNQILTISGVQQFFQRYQGIVNNVSINEVFDENQRQRTVTCTISSASMRLVLDSRIAGIKTNPSSWRFLYPSDSSMDRVPVIASTYFNFGSKPTDGSASKVIGSTQTNPAALVKFSQN</sequence>
<reference evidence="1" key="1">
    <citation type="submission" date="2020-04" db="EMBL/GenBank/DDBJ databases">
        <authorList>
            <person name="Chiriac C."/>
            <person name="Salcher M."/>
            <person name="Ghai R."/>
            <person name="Kavagutti S V."/>
        </authorList>
    </citation>
    <scope>NUCLEOTIDE SEQUENCE</scope>
</reference>
<protein>
    <submittedName>
        <fullName evidence="1">Uncharacterized protein</fullName>
    </submittedName>
</protein>
<gene>
    <name evidence="1" type="ORF">UFOVP261_41</name>
</gene>
<organism evidence="1">
    <name type="scientific">uncultured Caudovirales phage</name>
    <dbReference type="NCBI Taxonomy" id="2100421"/>
    <lineage>
        <taxon>Viruses</taxon>
        <taxon>Duplodnaviria</taxon>
        <taxon>Heunggongvirae</taxon>
        <taxon>Uroviricota</taxon>
        <taxon>Caudoviricetes</taxon>
        <taxon>Peduoviridae</taxon>
        <taxon>Maltschvirus</taxon>
        <taxon>Maltschvirus maltsch</taxon>
    </lineage>
</organism>
<evidence type="ECO:0000313" key="1">
    <source>
        <dbReference type="EMBL" id="CAB4132612.1"/>
    </source>
</evidence>
<proteinExistence type="predicted"/>
<dbReference type="EMBL" id="LR796262">
    <property type="protein sequence ID" value="CAB4132612.1"/>
    <property type="molecule type" value="Genomic_DNA"/>
</dbReference>
<name>A0A6J5LGG1_9CAUD</name>